<protein>
    <submittedName>
        <fullName evidence="2">Carbohydrate-binding protein</fullName>
    </submittedName>
</protein>
<organism evidence="2 3">
    <name type="scientific">Phytophthora megakarya</name>
    <dbReference type="NCBI Taxonomy" id="4795"/>
    <lineage>
        <taxon>Eukaryota</taxon>
        <taxon>Sar</taxon>
        <taxon>Stramenopiles</taxon>
        <taxon>Oomycota</taxon>
        <taxon>Peronosporomycetes</taxon>
        <taxon>Peronosporales</taxon>
        <taxon>Peronosporaceae</taxon>
        <taxon>Phytophthora</taxon>
    </lineage>
</organism>
<accession>A0A225V1R8</accession>
<comment type="caution">
    <text evidence="2">The sequence shown here is derived from an EMBL/GenBank/DDBJ whole genome shotgun (WGS) entry which is preliminary data.</text>
</comment>
<keyword evidence="1" id="KW-0732">Signal</keyword>
<proteinExistence type="predicted"/>
<dbReference type="EMBL" id="NBNE01008950">
    <property type="protein sequence ID" value="OWY98918.1"/>
    <property type="molecule type" value="Genomic_DNA"/>
</dbReference>
<feature type="signal peptide" evidence="1">
    <location>
        <begin position="1"/>
        <end position="22"/>
    </location>
</feature>
<gene>
    <name evidence="2" type="ORF">PHMEG_00030184</name>
</gene>
<dbReference type="AlphaFoldDB" id="A0A225V1R8"/>
<feature type="chain" id="PRO_5012895043" evidence="1">
    <location>
        <begin position="23"/>
        <end position="214"/>
    </location>
</feature>
<dbReference type="OrthoDB" id="100889at2759"/>
<evidence type="ECO:0000313" key="2">
    <source>
        <dbReference type="EMBL" id="OWY98918.1"/>
    </source>
</evidence>
<name>A0A225V1R8_9STRA</name>
<reference evidence="3" key="1">
    <citation type="submission" date="2017-03" db="EMBL/GenBank/DDBJ databases">
        <title>Phytopthora megakarya and P. palmivora, two closely related causual agents of cacao black pod achieved similar genome size and gene model numbers by different mechanisms.</title>
        <authorList>
            <person name="Ali S."/>
            <person name="Shao J."/>
            <person name="Larry D.J."/>
            <person name="Kronmiller B."/>
            <person name="Shen D."/>
            <person name="Strem M.D."/>
            <person name="Melnick R.L."/>
            <person name="Guiltinan M.J."/>
            <person name="Tyler B.M."/>
            <person name="Meinhardt L.W."/>
            <person name="Bailey B.A."/>
        </authorList>
    </citation>
    <scope>NUCLEOTIDE SEQUENCE [LARGE SCALE GENOMIC DNA]</scope>
    <source>
        <strain evidence="3">zdho120</strain>
    </source>
</reference>
<keyword evidence="3" id="KW-1185">Reference proteome</keyword>
<evidence type="ECO:0000313" key="3">
    <source>
        <dbReference type="Proteomes" id="UP000198211"/>
    </source>
</evidence>
<sequence>MKFSTILAFMISIEAGMLPSSAQTLVISTDECSSCSVGTFCTGTVPECHGPPDAGTCFNATIGEYQFGCADGYDCFNNKSPTMAPTMAPTNAPSPESSGPFTPCPSGTYWEVDATACRGPTYAGECYNPATARYQNGCAAGFTCINNKCSTIPPATFSPSVCYLQCSANQYCENGTNTCRGPNYAGECFNPASGRYQNGCGLGFECTNNKCVQA</sequence>
<evidence type="ECO:0000256" key="1">
    <source>
        <dbReference type="SAM" id="SignalP"/>
    </source>
</evidence>
<dbReference type="Proteomes" id="UP000198211">
    <property type="component" value="Unassembled WGS sequence"/>
</dbReference>